<evidence type="ECO:0000256" key="2">
    <source>
        <dbReference type="ARBA" id="ARBA00022649"/>
    </source>
</evidence>
<evidence type="ECO:0000256" key="6">
    <source>
        <dbReference type="ARBA" id="ARBA00022842"/>
    </source>
</evidence>
<keyword evidence="6" id="KW-0460">Magnesium</keyword>
<evidence type="ECO:0000259" key="8">
    <source>
        <dbReference type="Pfam" id="PF01850"/>
    </source>
</evidence>
<reference evidence="9 10" key="1">
    <citation type="submission" date="2018-10" db="EMBL/GenBank/DDBJ databases">
        <title>Rhizobium etli, R. leguminosarum and a new Rhizobium genospecies from Phaseolus dumosus.</title>
        <authorList>
            <person name="Ramirez-Puebla S.T."/>
            <person name="Rogel-Hernandez M.A."/>
            <person name="Guerrero G."/>
            <person name="Ormeno-Orrillo E."/>
            <person name="Martinez-Romero J.C."/>
            <person name="Negrete-Yankelevich S."/>
            <person name="Martinez-Romero E."/>
        </authorList>
    </citation>
    <scope>NUCLEOTIDE SEQUENCE [LARGE SCALE GENOMIC DNA]</scope>
    <source>
        <strain evidence="9 10">CCGE525</strain>
    </source>
</reference>
<dbReference type="SUPFAM" id="SSF88723">
    <property type="entry name" value="PIN domain-like"/>
    <property type="match status" value="1"/>
</dbReference>
<evidence type="ECO:0000313" key="9">
    <source>
        <dbReference type="EMBL" id="AYG60997.1"/>
    </source>
</evidence>
<dbReference type="GO" id="GO:0004518">
    <property type="term" value="F:nuclease activity"/>
    <property type="evidence" value="ECO:0007669"/>
    <property type="project" value="UniProtKB-KW"/>
</dbReference>
<keyword evidence="10" id="KW-1185">Reference proteome</keyword>
<keyword evidence="4" id="KW-0479">Metal-binding</keyword>
<proteinExistence type="inferred from homology"/>
<evidence type="ECO:0000256" key="3">
    <source>
        <dbReference type="ARBA" id="ARBA00022722"/>
    </source>
</evidence>
<dbReference type="OrthoDB" id="9804823at2"/>
<dbReference type="InterPro" id="IPR050556">
    <property type="entry name" value="Type_II_TA_system_RNase"/>
</dbReference>
<dbReference type="GO" id="GO:0016787">
    <property type="term" value="F:hydrolase activity"/>
    <property type="evidence" value="ECO:0007669"/>
    <property type="project" value="UniProtKB-KW"/>
</dbReference>
<accession>A0A387FTE7</accession>
<dbReference type="InterPro" id="IPR029060">
    <property type="entry name" value="PIN-like_dom_sf"/>
</dbReference>
<sequence length="155" mass="17549">MIGWLLDTNVVSSLLNRNGAPSVKEWARSQPEDSFFISVLTIAEYDKGIYNLPDDHPDRSRHLASRDMLLERFADRILPVGNPVIRRWGMISGTIKRQTKHFPSVIDTMLAATAIEFDLFLATRNIADVNHAGAAVFNPWSDDPSSFPISQRKRR</sequence>
<keyword evidence="3" id="KW-0540">Nuclease</keyword>
<organism evidence="9 10">
    <name type="scientific">Rhizobium jaguaris</name>
    <dbReference type="NCBI Taxonomy" id="1312183"/>
    <lineage>
        <taxon>Bacteria</taxon>
        <taxon>Pseudomonadati</taxon>
        <taxon>Pseudomonadota</taxon>
        <taxon>Alphaproteobacteria</taxon>
        <taxon>Hyphomicrobiales</taxon>
        <taxon>Rhizobiaceae</taxon>
        <taxon>Rhizobium/Agrobacterium group</taxon>
        <taxon>Rhizobium</taxon>
    </lineage>
</organism>
<dbReference type="Proteomes" id="UP000282195">
    <property type="component" value="Chromosome"/>
</dbReference>
<evidence type="ECO:0000256" key="1">
    <source>
        <dbReference type="ARBA" id="ARBA00001946"/>
    </source>
</evidence>
<feature type="domain" description="PIN" evidence="8">
    <location>
        <begin position="5"/>
        <end position="125"/>
    </location>
</feature>
<comment type="similarity">
    <text evidence="7">Belongs to the PINc/VapC protein family.</text>
</comment>
<keyword evidence="2" id="KW-1277">Toxin-antitoxin system</keyword>
<dbReference type="RefSeq" id="WP_120705960.1">
    <property type="nucleotide sequence ID" value="NZ_CP032694.1"/>
</dbReference>
<dbReference type="GO" id="GO:0046872">
    <property type="term" value="F:metal ion binding"/>
    <property type="evidence" value="ECO:0007669"/>
    <property type="project" value="UniProtKB-KW"/>
</dbReference>
<dbReference type="Pfam" id="PF01850">
    <property type="entry name" value="PIN"/>
    <property type="match status" value="1"/>
</dbReference>
<evidence type="ECO:0000256" key="4">
    <source>
        <dbReference type="ARBA" id="ARBA00022723"/>
    </source>
</evidence>
<dbReference type="PANTHER" id="PTHR33653:SF1">
    <property type="entry name" value="RIBONUCLEASE VAPC2"/>
    <property type="match status" value="1"/>
</dbReference>
<dbReference type="Gene3D" id="3.40.50.1010">
    <property type="entry name" value="5'-nuclease"/>
    <property type="match status" value="1"/>
</dbReference>
<protein>
    <submittedName>
        <fullName evidence="9">Type II toxin-antitoxin system VapC family toxin</fullName>
    </submittedName>
</protein>
<evidence type="ECO:0000256" key="7">
    <source>
        <dbReference type="ARBA" id="ARBA00038093"/>
    </source>
</evidence>
<dbReference type="KEGG" id="rjg:CCGE525_20875"/>
<dbReference type="InterPro" id="IPR002716">
    <property type="entry name" value="PIN_dom"/>
</dbReference>
<dbReference type="PANTHER" id="PTHR33653">
    <property type="entry name" value="RIBONUCLEASE VAPC2"/>
    <property type="match status" value="1"/>
</dbReference>
<evidence type="ECO:0000256" key="5">
    <source>
        <dbReference type="ARBA" id="ARBA00022801"/>
    </source>
</evidence>
<dbReference type="AlphaFoldDB" id="A0A387FTE7"/>
<keyword evidence="5" id="KW-0378">Hydrolase</keyword>
<evidence type="ECO:0000313" key="10">
    <source>
        <dbReference type="Proteomes" id="UP000282195"/>
    </source>
</evidence>
<gene>
    <name evidence="9" type="ORF">CCGE525_20875</name>
</gene>
<comment type="cofactor">
    <cofactor evidence="1">
        <name>Mg(2+)</name>
        <dbReference type="ChEBI" id="CHEBI:18420"/>
    </cofactor>
</comment>
<dbReference type="EMBL" id="CP032694">
    <property type="protein sequence ID" value="AYG60997.1"/>
    <property type="molecule type" value="Genomic_DNA"/>
</dbReference>
<name>A0A387FTE7_9HYPH</name>
<dbReference type="CDD" id="cd18746">
    <property type="entry name" value="PIN_VapC4-5_FitB-like"/>
    <property type="match status" value="1"/>
</dbReference>